<keyword evidence="2" id="KW-1185">Reference proteome</keyword>
<name>A0A839VEM9_9GAMM</name>
<evidence type="ECO:0000313" key="2">
    <source>
        <dbReference type="Proteomes" id="UP000547614"/>
    </source>
</evidence>
<protein>
    <submittedName>
        <fullName evidence="1">Uncharacterized protein</fullName>
    </submittedName>
</protein>
<dbReference type="AlphaFoldDB" id="A0A839VEM9"/>
<accession>A0A839VEM9</accession>
<comment type="caution">
    <text evidence="1">The sequence shown here is derived from an EMBL/GenBank/DDBJ whole genome shotgun (WGS) entry which is preliminary data.</text>
</comment>
<dbReference type="EMBL" id="JACHXP010000034">
    <property type="protein sequence ID" value="MBB3192545.1"/>
    <property type="molecule type" value="Genomic_DNA"/>
</dbReference>
<sequence length="42" mass="4608">MDVAIDEVCAAFTAAFLDVMRRQGRGERLANRLSRARVDGVA</sequence>
<proteinExistence type="predicted"/>
<dbReference type="Proteomes" id="UP000547614">
    <property type="component" value="Unassembled WGS sequence"/>
</dbReference>
<dbReference type="RefSeq" id="WP_281376092.1">
    <property type="nucleotide sequence ID" value="NZ_JACHXP010000034.1"/>
</dbReference>
<reference evidence="1 2" key="1">
    <citation type="submission" date="2020-08" db="EMBL/GenBank/DDBJ databases">
        <title>Genomic Encyclopedia of Type Strains, Phase III (KMG-III): the genomes of soil and plant-associated and newly described type strains.</title>
        <authorList>
            <person name="Whitman W."/>
        </authorList>
    </citation>
    <scope>NUCLEOTIDE SEQUENCE [LARGE SCALE GENOMIC DNA]</scope>
    <source>
        <strain evidence="1 2">CECT 7282</strain>
    </source>
</reference>
<gene>
    <name evidence="1" type="ORF">FHR94_003842</name>
</gene>
<evidence type="ECO:0000313" key="1">
    <source>
        <dbReference type="EMBL" id="MBB3192545.1"/>
    </source>
</evidence>
<organism evidence="1 2">
    <name type="scientific">Halomonas cerina</name>
    <dbReference type="NCBI Taxonomy" id="447424"/>
    <lineage>
        <taxon>Bacteria</taxon>
        <taxon>Pseudomonadati</taxon>
        <taxon>Pseudomonadota</taxon>
        <taxon>Gammaproteobacteria</taxon>
        <taxon>Oceanospirillales</taxon>
        <taxon>Halomonadaceae</taxon>
        <taxon>Halomonas</taxon>
    </lineage>
</organism>